<proteinExistence type="predicted"/>
<evidence type="ECO:0000313" key="1">
    <source>
        <dbReference type="EMBL" id="MPM99747.1"/>
    </source>
</evidence>
<reference evidence="1" key="1">
    <citation type="submission" date="2019-08" db="EMBL/GenBank/DDBJ databases">
        <authorList>
            <person name="Kucharzyk K."/>
            <person name="Murdoch R.W."/>
            <person name="Higgins S."/>
            <person name="Loffler F."/>
        </authorList>
    </citation>
    <scope>NUCLEOTIDE SEQUENCE</scope>
</reference>
<dbReference type="EMBL" id="VSSQ01045830">
    <property type="protein sequence ID" value="MPM99747.1"/>
    <property type="molecule type" value="Genomic_DNA"/>
</dbReference>
<name>A0A645ECP4_9ZZZZ</name>
<gene>
    <name evidence="1" type="ORF">SDC9_146941</name>
</gene>
<sequence length="108" mass="11518">MSKALPVKIASIAVSLLFIKVNDEEVMSVLTKPVKSDMAPSFCPFVGSINVSSTFFSSNVTLVIPSKKTSSALVPLASKERNLISSQSRKATRNRCSLSANTVVNKNG</sequence>
<dbReference type="AlphaFoldDB" id="A0A645ECP4"/>
<protein>
    <submittedName>
        <fullName evidence="1">Uncharacterized protein</fullName>
    </submittedName>
</protein>
<accession>A0A645ECP4</accession>
<comment type="caution">
    <text evidence="1">The sequence shown here is derived from an EMBL/GenBank/DDBJ whole genome shotgun (WGS) entry which is preliminary data.</text>
</comment>
<organism evidence="1">
    <name type="scientific">bioreactor metagenome</name>
    <dbReference type="NCBI Taxonomy" id="1076179"/>
    <lineage>
        <taxon>unclassified sequences</taxon>
        <taxon>metagenomes</taxon>
        <taxon>ecological metagenomes</taxon>
    </lineage>
</organism>